<evidence type="ECO:0000256" key="1">
    <source>
        <dbReference type="SAM" id="MobiDB-lite"/>
    </source>
</evidence>
<dbReference type="PANTHER" id="PTHR38795">
    <property type="entry name" value="DUF6604 DOMAIN-CONTAINING PROTEIN"/>
    <property type="match status" value="1"/>
</dbReference>
<reference evidence="3 4" key="1">
    <citation type="submission" date="2024-07" db="EMBL/GenBank/DDBJ databases">
        <title>Section-level genome sequencing and comparative genomics of Aspergillus sections Usti and Cavernicolus.</title>
        <authorList>
            <consortium name="Lawrence Berkeley National Laboratory"/>
            <person name="Nybo J.L."/>
            <person name="Vesth T.C."/>
            <person name="Theobald S."/>
            <person name="Frisvad J.C."/>
            <person name="Larsen T.O."/>
            <person name="Kjaerboelling I."/>
            <person name="Rothschild-Mancinelli K."/>
            <person name="Lyhne E.K."/>
            <person name="Kogle M.E."/>
            <person name="Barry K."/>
            <person name="Clum A."/>
            <person name="Na H."/>
            <person name="Ledsgaard L."/>
            <person name="Lin J."/>
            <person name="Lipzen A."/>
            <person name="Kuo A."/>
            <person name="Riley R."/>
            <person name="Mondo S."/>
            <person name="LaButti K."/>
            <person name="Haridas S."/>
            <person name="Pangalinan J."/>
            <person name="Salamov A.A."/>
            <person name="Simmons B.A."/>
            <person name="Magnuson J.K."/>
            <person name="Chen J."/>
            <person name="Drula E."/>
            <person name="Henrissat B."/>
            <person name="Wiebenga A."/>
            <person name="Lubbers R.J."/>
            <person name="Gomes A.C."/>
            <person name="Macurrencykelacurrency M.R."/>
            <person name="Stajich J."/>
            <person name="Grigoriev I.V."/>
            <person name="Mortensen U.H."/>
            <person name="De vries R.P."/>
            <person name="Baker S.E."/>
            <person name="Andersen M.R."/>
        </authorList>
    </citation>
    <scope>NUCLEOTIDE SEQUENCE [LARGE SCALE GENOMIC DNA]</scope>
    <source>
        <strain evidence="3 4">CBS 756.74</strain>
    </source>
</reference>
<proteinExistence type="predicted"/>
<gene>
    <name evidence="3" type="ORF">BJX68DRAFT_263957</name>
</gene>
<name>A0ABR4KTK5_9EURO</name>
<dbReference type="Proteomes" id="UP001610444">
    <property type="component" value="Unassembled WGS sequence"/>
</dbReference>
<dbReference type="RefSeq" id="XP_070902008.1">
    <property type="nucleotide sequence ID" value="XM_071044817.1"/>
</dbReference>
<dbReference type="PANTHER" id="PTHR38795:SF1">
    <property type="entry name" value="DUF6604 DOMAIN-CONTAINING PROTEIN"/>
    <property type="match status" value="1"/>
</dbReference>
<evidence type="ECO:0000313" key="3">
    <source>
        <dbReference type="EMBL" id="KAL2855601.1"/>
    </source>
</evidence>
<organism evidence="3 4">
    <name type="scientific">Aspergillus pseudodeflectus</name>
    <dbReference type="NCBI Taxonomy" id="176178"/>
    <lineage>
        <taxon>Eukaryota</taxon>
        <taxon>Fungi</taxon>
        <taxon>Dikarya</taxon>
        <taxon>Ascomycota</taxon>
        <taxon>Pezizomycotina</taxon>
        <taxon>Eurotiomycetes</taxon>
        <taxon>Eurotiomycetidae</taxon>
        <taxon>Eurotiales</taxon>
        <taxon>Aspergillaceae</taxon>
        <taxon>Aspergillus</taxon>
        <taxon>Aspergillus subgen. Nidulantes</taxon>
    </lineage>
</organism>
<feature type="compositionally biased region" description="Acidic residues" evidence="1">
    <location>
        <begin position="154"/>
        <end position="168"/>
    </location>
</feature>
<dbReference type="InterPro" id="IPR046539">
    <property type="entry name" value="DUF6604"/>
</dbReference>
<protein>
    <recommendedName>
        <fullName evidence="2">DUF6604 domain-containing protein</fullName>
    </recommendedName>
</protein>
<dbReference type="InterPro" id="IPR016864">
    <property type="entry name" value="UCP028035"/>
</dbReference>
<sequence>MPKTYRQYKRDEKLLIYWMIHASNTIIKSLPSETTIPINTSGEITLPTLVALSELIAKHFKPVPSTIYRLFQSVIEARKRTHSIFKQIVADDPDPEVEKSNETHNHWINGLARAFSALGGDAWLAGRKDRADSASGEEDEEVILSNKFAGLNFDEEGDEDEEGEDQDNPEPVVRARPQKKGKNGKGGKAKRAKGKRKPVDDEMKLFDGVPLESYRIIENDAGLATDYLLAVLSSFQEWTDLRYCIQAVWRDVAYEGLNSSIAGTLGNIAVAMVTRTESEIDLEFPGHGSYETLMQTITRGNPDKIEGKLRYITARIPENRSEPLGTMYTRDLDVREHFMIHAFQDLLDFVTDFQMTRSGKPTKKMLAELRDWNPTFNLQLATKAQRLKWRRSYTINWLYDLVNAFSSVVVQHRNLSDQQINLECVDWSVNGPWNNYRRLYGLNEFAGEVTALAMQKPGTNVRRKISPHLVFQLQCIVDSLTASRGWWSNELEGDTLVSPASNFRPIRDIDLFLDRKDERPCRGFYQEAGVLIRLLKMDGLFHGDGNRHKRQIYVLRNVTDEFVNWLGACKDMHDLEAITTSRFSNSNSNGLWEYSPYLCGVGLQEALEIAHGVGLQLWDTLPEPTCLVHLHNMLVKKGYLEKEISLYATLEDIFTDEFFADGKVPKSKFSEGLKAYVRTKRSIRPTARHRADQRPMLGASTGIHALLNPDRNDVFKIKSLTRLLREAYWVPDRIPDTTIPVPSMLAMLRISQMKPVTNPSTGERAMRDSELVKRYRAAGFSERQLLNFEPAIDHAKPISQEELANLRPTLGDYSLQSRQRSKSAVNKGVLTNQFFLTFVEADLKGEVGPGDWPMLGLNYITVTCEMLLLYKEIEERLSKLRNRLWVEAYEGDPAMRQTKRRSLTMLALLEQDDECLRIMAECFERFRTDYQWFCYWDASHDEKEPAQSTPKSTL</sequence>
<comment type="caution">
    <text evidence="3">The sequence shown here is derived from an EMBL/GenBank/DDBJ whole genome shotgun (WGS) entry which is preliminary data.</text>
</comment>
<evidence type="ECO:0000259" key="2">
    <source>
        <dbReference type="Pfam" id="PF20253"/>
    </source>
</evidence>
<dbReference type="EMBL" id="JBFXLR010000009">
    <property type="protein sequence ID" value="KAL2855601.1"/>
    <property type="molecule type" value="Genomic_DNA"/>
</dbReference>
<accession>A0ABR4KTK5</accession>
<keyword evidence="4" id="KW-1185">Reference proteome</keyword>
<dbReference type="Pfam" id="PF20253">
    <property type="entry name" value="DUF6604"/>
    <property type="match status" value="1"/>
</dbReference>
<feature type="region of interest" description="Disordered" evidence="1">
    <location>
        <begin position="154"/>
        <end position="199"/>
    </location>
</feature>
<dbReference type="GeneID" id="98159981"/>
<dbReference type="PIRSF" id="PIRSF028035">
    <property type="entry name" value="UCP028035"/>
    <property type="match status" value="1"/>
</dbReference>
<feature type="compositionally biased region" description="Basic residues" evidence="1">
    <location>
        <begin position="176"/>
        <end position="196"/>
    </location>
</feature>
<feature type="domain" description="DUF6604" evidence="2">
    <location>
        <begin position="6"/>
        <end position="280"/>
    </location>
</feature>
<evidence type="ECO:0000313" key="4">
    <source>
        <dbReference type="Proteomes" id="UP001610444"/>
    </source>
</evidence>